<dbReference type="RefSeq" id="WP_379927574.1">
    <property type="nucleotide sequence ID" value="NZ_JBHUMM010000001.1"/>
</dbReference>
<sequence>MEKHCHQCGEQMGIYLRTVVFSRQMEIENVPVYTCDECEVYQVLPSVKEHVKALLTQQEETASKHAVDLASENEIAQLLSMAADEQYEHYELNEMVEERINQLLDMLIMAKALHNEEWVKDVEDRLSQLTDHALQAPYL</sequence>
<proteinExistence type="predicted"/>
<dbReference type="EMBL" id="JBHUMM010000001">
    <property type="protein sequence ID" value="MFD2670239.1"/>
    <property type="molecule type" value="Genomic_DNA"/>
</dbReference>
<gene>
    <name evidence="1" type="ORF">ACFSUC_01300</name>
</gene>
<comment type="caution">
    <text evidence="1">The sequence shown here is derived from an EMBL/GenBank/DDBJ whole genome shotgun (WGS) entry which is preliminary data.</text>
</comment>
<dbReference type="Proteomes" id="UP001597497">
    <property type="component" value="Unassembled WGS sequence"/>
</dbReference>
<evidence type="ECO:0008006" key="3">
    <source>
        <dbReference type="Google" id="ProtNLM"/>
    </source>
</evidence>
<organism evidence="1 2">
    <name type="scientific">Marinicrinis sediminis</name>
    <dbReference type="NCBI Taxonomy" id="1652465"/>
    <lineage>
        <taxon>Bacteria</taxon>
        <taxon>Bacillati</taxon>
        <taxon>Bacillota</taxon>
        <taxon>Bacilli</taxon>
        <taxon>Bacillales</taxon>
        <taxon>Paenibacillaceae</taxon>
    </lineage>
</organism>
<evidence type="ECO:0000313" key="1">
    <source>
        <dbReference type="EMBL" id="MFD2670239.1"/>
    </source>
</evidence>
<keyword evidence="2" id="KW-1185">Reference proteome</keyword>
<reference evidence="2" key="1">
    <citation type="journal article" date="2019" name="Int. J. Syst. Evol. Microbiol.">
        <title>The Global Catalogue of Microorganisms (GCM) 10K type strain sequencing project: providing services to taxonomists for standard genome sequencing and annotation.</title>
        <authorList>
            <consortium name="The Broad Institute Genomics Platform"/>
            <consortium name="The Broad Institute Genome Sequencing Center for Infectious Disease"/>
            <person name="Wu L."/>
            <person name="Ma J."/>
        </authorList>
    </citation>
    <scope>NUCLEOTIDE SEQUENCE [LARGE SCALE GENOMIC DNA]</scope>
    <source>
        <strain evidence="2">KCTC 33676</strain>
    </source>
</reference>
<accession>A0ABW5R6N0</accession>
<evidence type="ECO:0000313" key="2">
    <source>
        <dbReference type="Proteomes" id="UP001597497"/>
    </source>
</evidence>
<name>A0ABW5R6N0_9BACL</name>
<protein>
    <recommendedName>
        <fullName evidence="3">YgiT-type zinc finger protein</fullName>
    </recommendedName>
</protein>